<dbReference type="EMBL" id="JAEUGD010000008">
    <property type="protein sequence ID" value="MBL6445374.1"/>
    <property type="molecule type" value="Genomic_DNA"/>
</dbReference>
<name>A0A937FTH9_9BACT</name>
<protein>
    <submittedName>
        <fullName evidence="1">Uncharacterized protein</fullName>
    </submittedName>
</protein>
<gene>
    <name evidence="1" type="ORF">JMN32_03590</name>
</gene>
<sequence>MVENNEFIPFKGTKKISFGMTRHEIRELLDSKYITFLRNEFAENTSDYYEEKGFFIEYNSEDICDAIEFVGGSLIYEGKDLLTLKFEDLNMMFGTLSKKKEIEDDIGVTFYDLGFGATRSGDGSLESLIIFSETYWG</sequence>
<keyword evidence="2" id="KW-1185">Reference proteome</keyword>
<proteinExistence type="predicted"/>
<dbReference type="RefSeq" id="WP_202854921.1">
    <property type="nucleotide sequence ID" value="NZ_JAEUGD010000008.1"/>
</dbReference>
<comment type="caution">
    <text evidence="1">The sequence shown here is derived from an EMBL/GenBank/DDBJ whole genome shotgun (WGS) entry which is preliminary data.</text>
</comment>
<evidence type="ECO:0000313" key="2">
    <source>
        <dbReference type="Proteomes" id="UP000614216"/>
    </source>
</evidence>
<organism evidence="1 2">
    <name type="scientific">Fulvivirga marina</name>
    <dbReference type="NCBI Taxonomy" id="2494733"/>
    <lineage>
        <taxon>Bacteria</taxon>
        <taxon>Pseudomonadati</taxon>
        <taxon>Bacteroidota</taxon>
        <taxon>Cytophagia</taxon>
        <taxon>Cytophagales</taxon>
        <taxon>Fulvivirgaceae</taxon>
        <taxon>Fulvivirga</taxon>
    </lineage>
</organism>
<dbReference type="AlphaFoldDB" id="A0A937FTH9"/>
<accession>A0A937FTH9</accession>
<dbReference type="Proteomes" id="UP000614216">
    <property type="component" value="Unassembled WGS sequence"/>
</dbReference>
<evidence type="ECO:0000313" key="1">
    <source>
        <dbReference type="EMBL" id="MBL6445374.1"/>
    </source>
</evidence>
<reference evidence="1" key="1">
    <citation type="submission" date="2021-01" db="EMBL/GenBank/DDBJ databases">
        <title>Fulvivirga kasyanovii gen. nov., sp nov., a novel member of the phylum Bacteroidetes isolated from seawater in a mussel farm.</title>
        <authorList>
            <person name="Zhao L.-H."/>
            <person name="Wang Z.-J."/>
        </authorList>
    </citation>
    <scope>NUCLEOTIDE SEQUENCE</scope>
    <source>
        <strain evidence="1">29W222</strain>
    </source>
</reference>